<dbReference type="PANTHER" id="PTHR33144">
    <property type="entry name" value="OS10G0409366 PROTEIN-RELATED"/>
    <property type="match status" value="1"/>
</dbReference>
<name>A0A9Q1GV61_9CARY</name>
<protein>
    <submittedName>
        <fullName evidence="1">Uncharacterized protein</fullName>
    </submittedName>
</protein>
<dbReference type="EMBL" id="JAKOGI010001398">
    <property type="protein sequence ID" value="KAJ8425814.1"/>
    <property type="molecule type" value="Genomic_DNA"/>
</dbReference>
<proteinExistence type="predicted"/>
<accession>A0A9Q1GV61</accession>
<dbReference type="Proteomes" id="UP001153076">
    <property type="component" value="Unassembled WGS sequence"/>
</dbReference>
<dbReference type="AlphaFoldDB" id="A0A9Q1GV61"/>
<reference evidence="1" key="1">
    <citation type="submission" date="2022-04" db="EMBL/GenBank/DDBJ databases">
        <title>Carnegiea gigantea Genome sequencing and assembly v2.</title>
        <authorList>
            <person name="Copetti D."/>
            <person name="Sanderson M.J."/>
            <person name="Burquez A."/>
            <person name="Wojciechowski M.F."/>
        </authorList>
    </citation>
    <scope>NUCLEOTIDE SEQUENCE</scope>
    <source>
        <strain evidence="1">SGP5-SGP5p</strain>
        <tissue evidence="1">Aerial part</tissue>
    </source>
</reference>
<dbReference type="OrthoDB" id="1913335at2759"/>
<dbReference type="PANTHER" id="PTHR33144:SF16">
    <property type="entry name" value="OS02G0129000 PROTEIN"/>
    <property type="match status" value="1"/>
</dbReference>
<evidence type="ECO:0000313" key="2">
    <source>
        <dbReference type="Proteomes" id="UP001153076"/>
    </source>
</evidence>
<organism evidence="1 2">
    <name type="scientific">Carnegiea gigantea</name>
    <dbReference type="NCBI Taxonomy" id="171969"/>
    <lineage>
        <taxon>Eukaryota</taxon>
        <taxon>Viridiplantae</taxon>
        <taxon>Streptophyta</taxon>
        <taxon>Embryophyta</taxon>
        <taxon>Tracheophyta</taxon>
        <taxon>Spermatophyta</taxon>
        <taxon>Magnoliopsida</taxon>
        <taxon>eudicotyledons</taxon>
        <taxon>Gunneridae</taxon>
        <taxon>Pentapetalae</taxon>
        <taxon>Caryophyllales</taxon>
        <taxon>Cactineae</taxon>
        <taxon>Cactaceae</taxon>
        <taxon>Cactoideae</taxon>
        <taxon>Echinocereeae</taxon>
        <taxon>Carnegiea</taxon>
    </lineage>
</organism>
<comment type="caution">
    <text evidence="1">The sequence shown here is derived from an EMBL/GenBank/DDBJ whole genome shotgun (WGS) entry which is preliminary data.</text>
</comment>
<gene>
    <name evidence="1" type="ORF">Cgig2_028175</name>
</gene>
<sequence>MQSFRDSQRVFKCLRKKDCYYKYDNDADIGKHCPKAIPLIAKKWVMQSFRDSQRVFKCRRKKDCYYKYDNDADIGKHCPKRVQEPDFKEISAKKFKNHEQQENMHTMGNVSFARAFHRLAVNHQLKKKRCSKKLKQGKRDRHINNQMLVDAIKSSLAYDAQNDIATHKEKLKNEYNVDREKVEGDLQVEKENLNQVLEAECAIVVDMQKEPET</sequence>
<evidence type="ECO:0000313" key="1">
    <source>
        <dbReference type="EMBL" id="KAJ8425814.1"/>
    </source>
</evidence>
<keyword evidence="2" id="KW-1185">Reference proteome</keyword>